<dbReference type="InterPro" id="IPR007216">
    <property type="entry name" value="CNOT9"/>
</dbReference>
<dbReference type="InterPro" id="IPR011989">
    <property type="entry name" value="ARM-like"/>
</dbReference>
<feature type="region of interest" description="Disordered" evidence="1">
    <location>
        <begin position="302"/>
        <end position="327"/>
    </location>
</feature>
<dbReference type="Proteomes" id="UP001634007">
    <property type="component" value="Unassembled WGS sequence"/>
</dbReference>
<organism evidence="2 3">
    <name type="scientific">Eucalyptus globulus</name>
    <name type="common">Tasmanian blue gum</name>
    <dbReference type="NCBI Taxonomy" id="34317"/>
    <lineage>
        <taxon>Eukaryota</taxon>
        <taxon>Viridiplantae</taxon>
        <taxon>Streptophyta</taxon>
        <taxon>Embryophyta</taxon>
        <taxon>Tracheophyta</taxon>
        <taxon>Spermatophyta</taxon>
        <taxon>Magnoliopsida</taxon>
        <taxon>eudicotyledons</taxon>
        <taxon>Gunneridae</taxon>
        <taxon>Pentapetalae</taxon>
        <taxon>rosids</taxon>
        <taxon>malvids</taxon>
        <taxon>Myrtales</taxon>
        <taxon>Myrtaceae</taxon>
        <taxon>Myrtoideae</taxon>
        <taxon>Eucalypteae</taxon>
        <taxon>Eucalyptus</taxon>
    </lineage>
</organism>
<comment type="caution">
    <text evidence="2">The sequence shown here is derived from an EMBL/GenBank/DDBJ whole genome shotgun (WGS) entry which is preliminary data.</text>
</comment>
<keyword evidence="3" id="KW-1185">Reference proteome</keyword>
<dbReference type="EMBL" id="JBJKBG010000001">
    <property type="protein sequence ID" value="KAL3754454.1"/>
    <property type="molecule type" value="Genomic_DNA"/>
</dbReference>
<evidence type="ECO:0000313" key="2">
    <source>
        <dbReference type="EMBL" id="KAL3754454.1"/>
    </source>
</evidence>
<proteinExistence type="predicted"/>
<evidence type="ECO:0000256" key="1">
    <source>
        <dbReference type="SAM" id="MobiDB-lite"/>
    </source>
</evidence>
<dbReference type="AlphaFoldDB" id="A0ABD3LVA5"/>
<sequence>MEDFGKWFFGESSNLTGSCLSRAAAFFAEGQGMRFRMELQILALHRRETRRDALRFLVAHQEYHPKLGPMLWNTCNTVFVLLQEVFSAFPMLKVHSVTMAAAERASNALILIKCAASHRDAKRLLVNAEIQEYLYAILKTTQRDEPHDRLKLRSLEVINKLLEEGDEETVLALAEDRMVLYCLRAILASPISAKEVAALVLQRILMNESGMKCCCRPICQFIMIARALTFTVEERSIVLSRQLLRRIAACFLCLSKHPRALEVLHDCLPMRLGDPYISNLIQAEPIAWEILREAAANLTGGRRGHRHVEPRVPRFGPIGKPPGTWAN</sequence>
<evidence type="ECO:0000313" key="3">
    <source>
        <dbReference type="Proteomes" id="UP001634007"/>
    </source>
</evidence>
<name>A0ABD3LVA5_EUCGL</name>
<dbReference type="Pfam" id="PF04078">
    <property type="entry name" value="Rcd1"/>
    <property type="match status" value="1"/>
</dbReference>
<reference evidence="2 3" key="1">
    <citation type="submission" date="2024-11" db="EMBL/GenBank/DDBJ databases">
        <title>Chromosome-level genome assembly of Eucalyptus globulus Labill. provides insights into its genome evolution.</title>
        <authorList>
            <person name="Li X."/>
        </authorList>
    </citation>
    <scope>NUCLEOTIDE SEQUENCE [LARGE SCALE GENOMIC DNA]</scope>
    <source>
        <strain evidence="2">CL2024</strain>
        <tissue evidence="2">Fresh tender leaves</tissue>
    </source>
</reference>
<accession>A0ABD3LVA5</accession>
<dbReference type="Gene3D" id="1.25.10.10">
    <property type="entry name" value="Leucine-rich Repeat Variant"/>
    <property type="match status" value="1"/>
</dbReference>
<protein>
    <submittedName>
        <fullName evidence="2">Uncharacterized protein</fullName>
    </submittedName>
</protein>
<gene>
    <name evidence="2" type="ORF">ACJRO7_001654</name>
</gene>
<dbReference type="PANTHER" id="PTHR12262">
    <property type="entry name" value="CCR4-NOT TRANSCRIPTION COMPLEX SUBUNIT 9"/>
    <property type="match status" value="1"/>
</dbReference>